<evidence type="ECO:0008006" key="4">
    <source>
        <dbReference type="Google" id="ProtNLM"/>
    </source>
</evidence>
<gene>
    <name evidence="2" type="ORF">BD289DRAFT_435236</name>
</gene>
<proteinExistence type="predicted"/>
<evidence type="ECO:0000313" key="3">
    <source>
        <dbReference type="Proteomes" id="UP000241462"/>
    </source>
</evidence>
<keyword evidence="1" id="KW-0732">Signal</keyword>
<evidence type="ECO:0000256" key="1">
    <source>
        <dbReference type="SAM" id="SignalP"/>
    </source>
</evidence>
<sequence length="181" mass="18643">MLSKMRTSLPVLTLACAASAVQALNLNITALGAANNASTLECWQMTTPFTISSTAGTSGSASLELGDVTNLTYTVLPAGFDGGLHNAPRAQWVIFISGLAYITLPTNSTTAAYIPGGEFGVIFAADTADVSAAGHRTQYPGVTETVALQMPVDEVPTHEVIHSGPCVDDDFVGLRGLALAS</sequence>
<dbReference type="OrthoDB" id="3223416at2759"/>
<dbReference type="AlphaFoldDB" id="A0A2T3A6L0"/>
<organism evidence="2 3">
    <name type="scientific">Coniella lustricola</name>
    <dbReference type="NCBI Taxonomy" id="2025994"/>
    <lineage>
        <taxon>Eukaryota</taxon>
        <taxon>Fungi</taxon>
        <taxon>Dikarya</taxon>
        <taxon>Ascomycota</taxon>
        <taxon>Pezizomycotina</taxon>
        <taxon>Sordariomycetes</taxon>
        <taxon>Sordariomycetidae</taxon>
        <taxon>Diaporthales</taxon>
        <taxon>Schizoparmaceae</taxon>
        <taxon>Coniella</taxon>
    </lineage>
</organism>
<keyword evidence="3" id="KW-1185">Reference proteome</keyword>
<name>A0A2T3A6L0_9PEZI</name>
<dbReference type="EMBL" id="KZ678453">
    <property type="protein sequence ID" value="PSR83815.1"/>
    <property type="molecule type" value="Genomic_DNA"/>
</dbReference>
<feature type="signal peptide" evidence="1">
    <location>
        <begin position="1"/>
        <end position="23"/>
    </location>
</feature>
<dbReference type="InParanoid" id="A0A2T3A6L0"/>
<reference evidence="2 3" key="1">
    <citation type="journal article" date="2018" name="Mycol. Prog.">
        <title>Coniella lustricola, a new species from submerged detritus.</title>
        <authorList>
            <person name="Raudabaugh D.B."/>
            <person name="Iturriaga T."/>
            <person name="Carver A."/>
            <person name="Mondo S."/>
            <person name="Pangilinan J."/>
            <person name="Lipzen A."/>
            <person name="He G."/>
            <person name="Amirebrahimi M."/>
            <person name="Grigoriev I.V."/>
            <person name="Miller A.N."/>
        </authorList>
    </citation>
    <scope>NUCLEOTIDE SEQUENCE [LARGE SCALE GENOMIC DNA]</scope>
    <source>
        <strain evidence="2 3">B22-T-1</strain>
    </source>
</reference>
<dbReference type="Proteomes" id="UP000241462">
    <property type="component" value="Unassembled WGS sequence"/>
</dbReference>
<feature type="chain" id="PRO_5015784437" description="Small secreted protein" evidence="1">
    <location>
        <begin position="24"/>
        <end position="181"/>
    </location>
</feature>
<evidence type="ECO:0000313" key="2">
    <source>
        <dbReference type="EMBL" id="PSR83815.1"/>
    </source>
</evidence>
<accession>A0A2T3A6L0</accession>
<protein>
    <recommendedName>
        <fullName evidence="4">Small secreted protein</fullName>
    </recommendedName>
</protein>